<proteinExistence type="predicted"/>
<sequence>MGDDGTLHLDINSLIHELHISPGFKVEMHSMMLRPGIGLGFIPRENPFLLAKGLTSLRPAVPVVMTRKLCHLTRSPSPIVPPRYTRLNTIRFNKLSPSIFSRNFHFTSVRRSGRYPFGNRPPLRVFKISPLVIFLASIGALTVFFLILPFMLTFFLPLFVVGISVYQFRKWKNNTLFDQLLNGLKKSEMRLNSQTLNAMYVKSISKFFDAAQNPNAGVFEEIFKGVDAKMKRDGIWPNANNVSEADRLLSFVQSRVMEAIKSDEQGIRTYFLGDDVSNWIKEGYDFELGSSDCRSFVRGFKNEIIFWIVYPIYLKSSTHPKRHLADVSVAVLQGHHAERNNYDFFLVQTNLIRQNAKCNMAISVKSTSSILPKQFVIIDGGESGDFWTKYDVHENSDGHTEYTIRNTD</sequence>
<evidence type="ECO:0000313" key="3">
    <source>
        <dbReference type="Proteomes" id="UP000187013"/>
    </source>
</evidence>
<dbReference type="OrthoDB" id="4067755at2759"/>
<gene>
    <name evidence="2" type="ORF">ZYGR_0H00370</name>
</gene>
<keyword evidence="1" id="KW-1133">Transmembrane helix</keyword>
<keyword evidence="1" id="KW-0812">Transmembrane</keyword>
<protein>
    <submittedName>
        <fullName evidence="2">Uncharacterized protein</fullName>
    </submittedName>
</protein>
<dbReference type="Proteomes" id="UP000187013">
    <property type="component" value="Unassembled WGS sequence"/>
</dbReference>
<comment type="caution">
    <text evidence="2">The sequence shown here is derived from an EMBL/GenBank/DDBJ whole genome shotgun (WGS) entry which is preliminary data.</text>
</comment>
<reference evidence="2 3" key="1">
    <citation type="submission" date="2016-08" db="EMBL/GenBank/DDBJ databases">
        <title>Draft genome sequence of allopolyploid Zygosaccharomyces rouxii.</title>
        <authorList>
            <person name="Watanabe J."/>
            <person name="Uehara K."/>
            <person name="Mogi Y."/>
            <person name="Tsukioka Y."/>
        </authorList>
    </citation>
    <scope>NUCLEOTIDE SEQUENCE [LARGE SCALE GENOMIC DNA]</scope>
    <source>
        <strain evidence="2 3">NBRC 110957</strain>
    </source>
</reference>
<dbReference type="AlphaFoldDB" id="A0A1Q2ZUI7"/>
<dbReference type="EMBL" id="BDGX01000008">
    <property type="protein sequence ID" value="GAV47196.1"/>
    <property type="molecule type" value="Genomic_DNA"/>
</dbReference>
<evidence type="ECO:0000313" key="2">
    <source>
        <dbReference type="EMBL" id="GAV47196.1"/>
    </source>
</evidence>
<dbReference type="eggNOG" id="ENOG502S11T">
    <property type="taxonomic scope" value="Eukaryota"/>
</dbReference>
<keyword evidence="1" id="KW-0472">Membrane</keyword>
<dbReference type="OMA" id="RTNWINT"/>
<evidence type="ECO:0000256" key="1">
    <source>
        <dbReference type="SAM" id="Phobius"/>
    </source>
</evidence>
<organism evidence="2 3">
    <name type="scientific">Zygosaccharomyces rouxii</name>
    <dbReference type="NCBI Taxonomy" id="4956"/>
    <lineage>
        <taxon>Eukaryota</taxon>
        <taxon>Fungi</taxon>
        <taxon>Dikarya</taxon>
        <taxon>Ascomycota</taxon>
        <taxon>Saccharomycotina</taxon>
        <taxon>Saccharomycetes</taxon>
        <taxon>Saccharomycetales</taxon>
        <taxon>Saccharomycetaceae</taxon>
        <taxon>Zygosaccharomyces</taxon>
    </lineage>
</organism>
<accession>A0A1Q2ZUI7</accession>
<name>A0A1Q2ZUI7_ZYGRO</name>
<feature type="transmembrane region" description="Helical" evidence="1">
    <location>
        <begin position="131"/>
        <end position="163"/>
    </location>
</feature>